<evidence type="ECO:0008006" key="3">
    <source>
        <dbReference type="Google" id="ProtNLM"/>
    </source>
</evidence>
<keyword evidence="2" id="KW-1185">Reference proteome</keyword>
<reference evidence="1" key="1">
    <citation type="submission" date="2022-09" db="EMBL/GenBank/DDBJ databases">
        <title>Actin cytoskeleton and complex cell architecture in an #Asgard archaeon.</title>
        <authorList>
            <person name="Ponce Toledo R.I."/>
            <person name="Schleper C."/>
            <person name="Rodrigues Oliveira T."/>
            <person name="Wollweber F."/>
            <person name="Xu J."/>
            <person name="Rittmann S."/>
            <person name="Klingl A."/>
            <person name="Pilhofer M."/>
        </authorList>
    </citation>
    <scope>NUCLEOTIDE SEQUENCE</scope>
    <source>
        <strain evidence="1">B-35</strain>
    </source>
</reference>
<sequence>MALEHAFGGVALFHFDGTILYTNRNFRMMTGFPDIYDFSVTKIQNILKSEKGFDHLFKYLKEDGYWIGEMEVCGEMGVINILHCVSNIVYDDQYNPICIYASMTERMEYHAFKEITVQAEELSSQNQNLATACTELDQKNLNLQLKIYDLINQIDPGQSDYEILDGPALQKMISPRSTIAALHQELQHTKAQVKELTGYLPICSECKKIRDDRGSWTQIEQYIRNHSEAEFSHSICPECAERLYGDLLKDEK</sequence>
<proteinExistence type="predicted"/>
<name>A0ABY6HRZ6_9ARCH</name>
<dbReference type="InterPro" id="IPR035965">
    <property type="entry name" value="PAS-like_dom_sf"/>
</dbReference>
<evidence type="ECO:0000313" key="1">
    <source>
        <dbReference type="EMBL" id="UYP46286.1"/>
    </source>
</evidence>
<protein>
    <recommendedName>
        <fullName evidence="3">PAS domain-containing protein</fullName>
    </recommendedName>
</protein>
<evidence type="ECO:0000313" key="2">
    <source>
        <dbReference type="Proteomes" id="UP001208689"/>
    </source>
</evidence>
<accession>A0ABY6HRZ6</accession>
<dbReference type="SUPFAM" id="SSF55785">
    <property type="entry name" value="PYP-like sensor domain (PAS domain)"/>
    <property type="match status" value="1"/>
</dbReference>
<gene>
    <name evidence="1" type="ORF">NEF87_002571</name>
</gene>
<organism evidence="1 2">
    <name type="scientific">Candidatus Lokiarchaeum ossiferum</name>
    <dbReference type="NCBI Taxonomy" id="2951803"/>
    <lineage>
        <taxon>Archaea</taxon>
        <taxon>Promethearchaeati</taxon>
        <taxon>Promethearchaeota</taxon>
        <taxon>Promethearchaeia</taxon>
        <taxon>Promethearchaeales</taxon>
        <taxon>Promethearchaeaceae</taxon>
        <taxon>Candidatus Lokiarchaeum</taxon>
    </lineage>
</organism>
<dbReference type="Proteomes" id="UP001208689">
    <property type="component" value="Chromosome"/>
</dbReference>
<dbReference type="EMBL" id="CP104013">
    <property type="protein sequence ID" value="UYP46286.1"/>
    <property type="molecule type" value="Genomic_DNA"/>
</dbReference>